<dbReference type="Pfam" id="PF03625">
    <property type="entry name" value="DUF302"/>
    <property type="match status" value="1"/>
</dbReference>
<dbReference type="PANTHER" id="PTHR38342:SF2">
    <property type="entry name" value="INNER MEMBRANE OR EXPORTED"/>
    <property type="match status" value="1"/>
</dbReference>
<protein>
    <submittedName>
        <fullName evidence="3">Uncharacterized protein (DUF302 family)</fullName>
    </submittedName>
</protein>
<keyword evidence="4" id="KW-1185">Reference proteome</keyword>
<evidence type="ECO:0000313" key="3">
    <source>
        <dbReference type="EMBL" id="TDQ59023.1"/>
    </source>
</evidence>
<feature type="domain" description="DUF302" evidence="2">
    <location>
        <begin position="58"/>
        <end position="119"/>
    </location>
</feature>
<proteinExistence type="predicted"/>
<feature type="chain" id="PRO_5020986682" evidence="1">
    <location>
        <begin position="23"/>
        <end position="151"/>
    </location>
</feature>
<accession>A0A4R6VBL1</accession>
<sequence length="151" mass="16282">MKVFKTLLLTLPLISAPLLAQAETAPLKTVKSGYDSAQTLDKIKQAVEKNGLKLFTVIDHQAAAKEAGLSMPFASVVIFGNPKAGTPMMLAAPTLAIDLPVKALVWEDQKGEVFVTLNDTDSIGKKHGLNEEVYGKLKNLEKLIPQVVTKD</sequence>
<name>A0A4R6VBL1_9PAST</name>
<comment type="caution">
    <text evidence="3">The sequence shown here is derived from an EMBL/GenBank/DDBJ whole genome shotgun (WGS) entry which is preliminary data.</text>
</comment>
<keyword evidence="1" id="KW-0732">Signal</keyword>
<dbReference type="PANTHER" id="PTHR38342">
    <property type="entry name" value="SLR5037 PROTEIN"/>
    <property type="match status" value="1"/>
</dbReference>
<dbReference type="Gene3D" id="3.30.310.70">
    <property type="entry name" value="TT1751-like domain"/>
    <property type="match status" value="1"/>
</dbReference>
<dbReference type="RefSeq" id="WP_166635103.1">
    <property type="nucleotide sequence ID" value="NZ_SNYQ01000002.1"/>
</dbReference>
<dbReference type="SUPFAM" id="SSF103247">
    <property type="entry name" value="TT1751-like"/>
    <property type="match status" value="1"/>
</dbReference>
<feature type="signal peptide" evidence="1">
    <location>
        <begin position="1"/>
        <end position="22"/>
    </location>
</feature>
<dbReference type="EMBL" id="SNYQ01000002">
    <property type="protein sequence ID" value="TDQ59023.1"/>
    <property type="molecule type" value="Genomic_DNA"/>
</dbReference>
<evidence type="ECO:0000313" key="4">
    <source>
        <dbReference type="Proteomes" id="UP000295657"/>
    </source>
</evidence>
<evidence type="ECO:0000256" key="1">
    <source>
        <dbReference type="SAM" id="SignalP"/>
    </source>
</evidence>
<dbReference type="InterPro" id="IPR035923">
    <property type="entry name" value="TT1751-like_sf"/>
</dbReference>
<evidence type="ECO:0000259" key="2">
    <source>
        <dbReference type="Pfam" id="PF03625"/>
    </source>
</evidence>
<dbReference type="AlphaFoldDB" id="A0A4R6VBL1"/>
<organism evidence="3 4">
    <name type="scientific">Mesocricetibacter intestinalis</name>
    <dbReference type="NCBI Taxonomy" id="1521930"/>
    <lineage>
        <taxon>Bacteria</taxon>
        <taxon>Pseudomonadati</taxon>
        <taxon>Pseudomonadota</taxon>
        <taxon>Gammaproteobacteria</taxon>
        <taxon>Pasteurellales</taxon>
        <taxon>Pasteurellaceae</taxon>
        <taxon>Mesocricetibacter</taxon>
    </lineage>
</organism>
<gene>
    <name evidence="3" type="ORF">EDC45_0815</name>
</gene>
<dbReference type="CDD" id="cd14797">
    <property type="entry name" value="DUF302"/>
    <property type="match status" value="1"/>
</dbReference>
<reference evidence="3 4" key="1">
    <citation type="submission" date="2019-03" db="EMBL/GenBank/DDBJ databases">
        <title>Genomic Encyclopedia of Type Strains, Phase IV (KMG-IV): sequencing the most valuable type-strain genomes for metagenomic binning, comparative biology and taxonomic classification.</title>
        <authorList>
            <person name="Goeker M."/>
        </authorList>
    </citation>
    <scope>NUCLEOTIDE SEQUENCE [LARGE SCALE GENOMIC DNA]</scope>
    <source>
        <strain evidence="3 4">DSM 28403</strain>
    </source>
</reference>
<dbReference type="Proteomes" id="UP000295657">
    <property type="component" value="Unassembled WGS sequence"/>
</dbReference>
<dbReference type="InterPro" id="IPR005180">
    <property type="entry name" value="DUF302"/>
</dbReference>